<evidence type="ECO:0000313" key="2">
    <source>
        <dbReference type="Proteomes" id="UP000005266"/>
    </source>
</evidence>
<dbReference type="RefSeq" id="YP_006489299.1">
    <property type="nucleotide sequence ID" value="NC_018088.1"/>
</dbReference>
<accession>I3UMJ4</accession>
<reference evidence="1 2" key="1">
    <citation type="journal article" date="2013" name="Extremophiles">
        <title>Genomic analysis of cold-active Colwelliaphage 9A and psychrophilic phage-host interactions.</title>
        <authorList>
            <person name="Colangelo-Lillis J.R."/>
            <person name="Deming J.W."/>
        </authorList>
    </citation>
    <scope>NUCLEOTIDE SEQUENCE [LARGE SCALE GENOMIC DNA]</scope>
    <source>
        <strain evidence="1">9A</strain>
    </source>
</reference>
<evidence type="ECO:0000313" key="1">
    <source>
        <dbReference type="EMBL" id="AFK66709.1"/>
    </source>
</evidence>
<organism evidence="1 2">
    <name type="scientific">Colwellia phage 9A</name>
    <dbReference type="NCBI Taxonomy" id="765765"/>
    <lineage>
        <taxon>Viruses</taxon>
        <taxon>Duplodnaviria</taxon>
        <taxon>Heunggongvirae</taxon>
        <taxon>Uroviricota</taxon>
        <taxon>Caudoviricetes</taxon>
        <taxon>Franklinbayvirus</taxon>
        <taxon>Franklinbayvirus fv9A</taxon>
    </lineage>
</organism>
<dbReference type="Proteomes" id="UP000005266">
    <property type="component" value="Segment"/>
</dbReference>
<sequence>MPTNIEIVLNQDPCEFITLPKCPNVEMLNGMNFGAEAVEVHIPTVLISDNTELKLRMLEQLAEERNFEVAEAVEITDKVKEELVRANKTIGNNTEVLLKMGEDLKSAQLRAGSNRQRNGGCMHHENGELMSRISSSPAIEVKSGIPWAWVIGTAVIVAGLGTHFKWFV</sequence>
<proteinExistence type="predicted"/>
<keyword evidence="2" id="KW-1185">Reference proteome</keyword>
<dbReference type="EMBL" id="HQ317390">
    <property type="protein sequence ID" value="AFK66709.1"/>
    <property type="molecule type" value="Genomic_DNA"/>
</dbReference>
<dbReference type="KEGG" id="vg:13165530"/>
<dbReference type="GeneID" id="13165530"/>
<name>I3UMJ4_9CAUD</name>
<gene>
    <name evidence="1" type="ORF">COPG_00113</name>
</gene>
<protein>
    <submittedName>
        <fullName evidence="1">Uncharacterized protein</fullName>
    </submittedName>
</protein>